<accession>A0A0B0PQZ4</accession>
<dbReference type="AlphaFoldDB" id="A0A0B0PQZ4"/>
<gene>
    <name evidence="1" type="ORF">F383_08766</name>
</gene>
<sequence length="57" mass="6569">MSLRLPIWLSSYICCGLTTARMSILYFSSIELTVHQLRRSLLIMAQKSGNDNELTEY</sequence>
<keyword evidence="2" id="KW-1185">Reference proteome</keyword>
<dbReference type="Proteomes" id="UP000032142">
    <property type="component" value="Unassembled WGS sequence"/>
</dbReference>
<proteinExistence type="predicted"/>
<evidence type="ECO:0000313" key="1">
    <source>
        <dbReference type="EMBL" id="KHG25801.1"/>
    </source>
</evidence>
<evidence type="ECO:0000313" key="2">
    <source>
        <dbReference type="Proteomes" id="UP000032142"/>
    </source>
</evidence>
<protein>
    <submittedName>
        <fullName evidence="1">Uncharacterized protein</fullName>
    </submittedName>
</protein>
<name>A0A0B0PQZ4_GOSAR</name>
<organism evidence="1 2">
    <name type="scientific">Gossypium arboreum</name>
    <name type="common">Tree cotton</name>
    <name type="synonym">Gossypium nanking</name>
    <dbReference type="NCBI Taxonomy" id="29729"/>
    <lineage>
        <taxon>Eukaryota</taxon>
        <taxon>Viridiplantae</taxon>
        <taxon>Streptophyta</taxon>
        <taxon>Embryophyta</taxon>
        <taxon>Tracheophyta</taxon>
        <taxon>Spermatophyta</taxon>
        <taxon>Magnoliopsida</taxon>
        <taxon>eudicotyledons</taxon>
        <taxon>Gunneridae</taxon>
        <taxon>Pentapetalae</taxon>
        <taxon>rosids</taxon>
        <taxon>malvids</taxon>
        <taxon>Malvales</taxon>
        <taxon>Malvaceae</taxon>
        <taxon>Malvoideae</taxon>
        <taxon>Gossypium</taxon>
    </lineage>
</organism>
<reference evidence="2" key="1">
    <citation type="submission" date="2014-09" db="EMBL/GenBank/DDBJ databases">
        <authorList>
            <person name="Mudge J."/>
            <person name="Ramaraj T."/>
            <person name="Lindquist I.E."/>
            <person name="Bharti A.K."/>
            <person name="Sundararajan A."/>
            <person name="Cameron C.T."/>
            <person name="Woodward J.E."/>
            <person name="May G.D."/>
            <person name="Brubaker C."/>
            <person name="Broadhvest J."/>
            <person name="Wilkins T.A."/>
        </authorList>
    </citation>
    <scope>NUCLEOTIDE SEQUENCE</scope>
    <source>
        <strain evidence="2">cv. AKA8401</strain>
    </source>
</reference>
<dbReference type="EMBL" id="KN433874">
    <property type="protein sequence ID" value="KHG25801.1"/>
    <property type="molecule type" value="Genomic_DNA"/>
</dbReference>